<dbReference type="EMBL" id="CP162511">
    <property type="protein sequence ID" value="XDI06179.1"/>
    <property type="molecule type" value="Genomic_DNA"/>
</dbReference>
<dbReference type="AlphaFoldDB" id="A0AB39BIJ6"/>
<accession>A0AB39BIJ6</accession>
<organism evidence="1">
    <name type="scientific">Herbiconiux sp. A18JL235</name>
    <dbReference type="NCBI Taxonomy" id="3152363"/>
    <lineage>
        <taxon>Bacteria</taxon>
        <taxon>Bacillati</taxon>
        <taxon>Actinomycetota</taxon>
        <taxon>Actinomycetes</taxon>
        <taxon>Micrococcales</taxon>
        <taxon>Microbacteriaceae</taxon>
        <taxon>Herbiconiux</taxon>
    </lineage>
</organism>
<proteinExistence type="predicted"/>
<sequence>MWRSRAARRATVAVTLVLLTLCVLWALAVQALVPNACELSTPPANAGPLVCPTPTPAPTTAG</sequence>
<dbReference type="RefSeq" id="WP_368498568.1">
    <property type="nucleotide sequence ID" value="NZ_CP162511.1"/>
</dbReference>
<evidence type="ECO:0000313" key="1">
    <source>
        <dbReference type="EMBL" id="XDI06179.1"/>
    </source>
</evidence>
<name>A0AB39BIJ6_9MICO</name>
<gene>
    <name evidence="1" type="ORF">ABFY20_03535</name>
</gene>
<reference evidence="1" key="1">
    <citation type="submission" date="2024-05" db="EMBL/GenBank/DDBJ databases">
        <title>Herbiconiux sp. A18JL235.</title>
        <authorList>
            <person name="Zhang G."/>
        </authorList>
    </citation>
    <scope>NUCLEOTIDE SEQUENCE</scope>
    <source>
        <strain evidence="1">A18JL235</strain>
    </source>
</reference>
<protein>
    <submittedName>
        <fullName evidence="1">Uncharacterized protein</fullName>
    </submittedName>
</protein>